<evidence type="ECO:0000259" key="12">
    <source>
        <dbReference type="PROSITE" id="PS50109"/>
    </source>
</evidence>
<dbReference type="PANTHER" id="PTHR45436">
    <property type="entry name" value="SENSOR HISTIDINE KINASE YKOH"/>
    <property type="match status" value="1"/>
</dbReference>
<dbReference type="AlphaFoldDB" id="A0A398C4V2"/>
<dbReference type="PRINTS" id="PR00344">
    <property type="entry name" value="BCTRLSENSOR"/>
</dbReference>
<protein>
    <recommendedName>
        <fullName evidence="3">histidine kinase</fullName>
        <ecNumber evidence="3">2.7.13.3</ecNumber>
    </recommendedName>
</protein>
<evidence type="ECO:0000256" key="10">
    <source>
        <dbReference type="ARBA" id="ARBA00023136"/>
    </source>
</evidence>
<sequence length="439" mass="47298">MLLAIVLVGWGLRGLFQDHVTQQLQAQLVMQLDHLSASVDWVPPGHVTISPMAADPRLAQPLSGLYWQIDRLGAAPQAGVARSRSLWDQVLRLPDAPASYPAGGYSVLPLQDAQGHALLAVARTLQLPEDDAPLLRLVVAGDKALLAEPLQRFTRMLLIALGLLALGLALAVAVQLQLALRPLQLLRARLAAVRSGAAGQLEGSFPQELQPLVNEFNHVLRENADMVQRARTQAGNLAHAVHTPLSILANAAAQERSPLALLVQEQVASARRQVDYHLARARAAAAVRATGLRTPVLPPLRALLRTMQRLHAERHLAFELAPQAQDGAFRGEEQDLYELLGNLIDNAGKSARQRVVVDVQSSQGQLCFTVDDDGPGIPEEEREHMFERGVQLDEQRPGSGLGLDIVRALAETYGGSVQALASPLGGARLRLCLPMAADA</sequence>
<feature type="transmembrane region" description="Helical" evidence="11">
    <location>
        <begin position="156"/>
        <end position="180"/>
    </location>
</feature>
<accession>A0A398C4V2</accession>
<keyword evidence="8 11" id="KW-1133">Transmembrane helix</keyword>
<reference evidence="14 15" key="1">
    <citation type="submission" date="2018-09" db="EMBL/GenBank/DDBJ databases">
        <title>Draft genome of Simplicispira sp. NY-02.</title>
        <authorList>
            <person name="Im W.T."/>
        </authorList>
    </citation>
    <scope>NUCLEOTIDE SEQUENCE [LARGE SCALE GENOMIC DNA]</scope>
    <source>
        <strain evidence="14 15">NY-02</strain>
    </source>
</reference>
<comment type="subcellular location">
    <subcellularLocation>
        <location evidence="2">Membrane</location>
    </subcellularLocation>
</comment>
<keyword evidence="15" id="KW-1185">Reference proteome</keyword>
<evidence type="ECO:0000256" key="4">
    <source>
        <dbReference type="ARBA" id="ARBA00022553"/>
    </source>
</evidence>
<evidence type="ECO:0000256" key="7">
    <source>
        <dbReference type="ARBA" id="ARBA00022777"/>
    </source>
</evidence>
<dbReference type="EMBL" id="QXJC01000004">
    <property type="protein sequence ID" value="RID97972.1"/>
    <property type="molecule type" value="Genomic_DNA"/>
</dbReference>
<dbReference type="RefSeq" id="WP_119109676.1">
    <property type="nucleotide sequence ID" value="NZ_QXJC01000004.1"/>
</dbReference>
<evidence type="ECO:0000256" key="2">
    <source>
        <dbReference type="ARBA" id="ARBA00004370"/>
    </source>
</evidence>
<dbReference type="InterPro" id="IPR003594">
    <property type="entry name" value="HATPase_dom"/>
</dbReference>
<evidence type="ECO:0000256" key="5">
    <source>
        <dbReference type="ARBA" id="ARBA00022679"/>
    </source>
</evidence>
<keyword evidence="7 14" id="KW-0418">Kinase</keyword>
<evidence type="ECO:0000259" key="13">
    <source>
        <dbReference type="PROSITE" id="PS50885"/>
    </source>
</evidence>
<dbReference type="GO" id="GO:0000160">
    <property type="term" value="P:phosphorelay signal transduction system"/>
    <property type="evidence" value="ECO:0007669"/>
    <property type="project" value="UniProtKB-KW"/>
</dbReference>
<dbReference type="GO" id="GO:0004673">
    <property type="term" value="F:protein histidine kinase activity"/>
    <property type="evidence" value="ECO:0007669"/>
    <property type="project" value="UniProtKB-EC"/>
</dbReference>
<dbReference type="InterPro" id="IPR050428">
    <property type="entry name" value="TCS_sensor_his_kinase"/>
</dbReference>
<dbReference type="EC" id="2.7.13.3" evidence="3"/>
<keyword evidence="4" id="KW-0597">Phosphoprotein</keyword>
<dbReference type="SUPFAM" id="SSF55874">
    <property type="entry name" value="ATPase domain of HSP90 chaperone/DNA topoisomerase II/histidine kinase"/>
    <property type="match status" value="1"/>
</dbReference>
<comment type="catalytic activity">
    <reaction evidence="1">
        <text>ATP + protein L-histidine = ADP + protein N-phospho-L-histidine.</text>
        <dbReference type="EC" id="2.7.13.3"/>
    </reaction>
</comment>
<feature type="domain" description="Histidine kinase" evidence="12">
    <location>
        <begin position="236"/>
        <end position="437"/>
    </location>
</feature>
<evidence type="ECO:0000256" key="8">
    <source>
        <dbReference type="ARBA" id="ARBA00022989"/>
    </source>
</evidence>
<dbReference type="SMART" id="SM00387">
    <property type="entry name" value="HATPase_c"/>
    <property type="match status" value="1"/>
</dbReference>
<proteinExistence type="predicted"/>
<evidence type="ECO:0000256" key="9">
    <source>
        <dbReference type="ARBA" id="ARBA00023012"/>
    </source>
</evidence>
<comment type="caution">
    <text evidence="14">The sequence shown here is derived from an EMBL/GenBank/DDBJ whole genome shotgun (WGS) entry which is preliminary data.</text>
</comment>
<dbReference type="Pfam" id="PF02518">
    <property type="entry name" value="HATPase_c"/>
    <property type="match status" value="1"/>
</dbReference>
<evidence type="ECO:0000256" key="6">
    <source>
        <dbReference type="ARBA" id="ARBA00022692"/>
    </source>
</evidence>
<dbReference type="Proteomes" id="UP000266302">
    <property type="component" value="Unassembled WGS sequence"/>
</dbReference>
<dbReference type="PROSITE" id="PS50109">
    <property type="entry name" value="HIS_KIN"/>
    <property type="match status" value="1"/>
</dbReference>
<dbReference type="PANTHER" id="PTHR45436:SF5">
    <property type="entry name" value="SENSOR HISTIDINE KINASE TRCS"/>
    <property type="match status" value="1"/>
</dbReference>
<evidence type="ECO:0000313" key="15">
    <source>
        <dbReference type="Proteomes" id="UP000266302"/>
    </source>
</evidence>
<dbReference type="InterPro" id="IPR005467">
    <property type="entry name" value="His_kinase_dom"/>
</dbReference>
<evidence type="ECO:0000256" key="11">
    <source>
        <dbReference type="SAM" id="Phobius"/>
    </source>
</evidence>
<dbReference type="InterPro" id="IPR036890">
    <property type="entry name" value="HATPase_C_sf"/>
</dbReference>
<name>A0A398C4V2_9BURK</name>
<feature type="domain" description="HAMP" evidence="13">
    <location>
        <begin position="177"/>
        <end position="228"/>
    </location>
</feature>
<dbReference type="InterPro" id="IPR003660">
    <property type="entry name" value="HAMP_dom"/>
</dbReference>
<gene>
    <name evidence="14" type="ORF">D3F03_11715</name>
</gene>
<evidence type="ECO:0000256" key="1">
    <source>
        <dbReference type="ARBA" id="ARBA00000085"/>
    </source>
</evidence>
<evidence type="ECO:0000313" key="14">
    <source>
        <dbReference type="EMBL" id="RID97972.1"/>
    </source>
</evidence>
<keyword evidence="6 11" id="KW-0812">Transmembrane</keyword>
<evidence type="ECO:0000256" key="3">
    <source>
        <dbReference type="ARBA" id="ARBA00012438"/>
    </source>
</evidence>
<keyword evidence="9" id="KW-0902">Two-component regulatory system</keyword>
<dbReference type="OrthoDB" id="9809567at2"/>
<organism evidence="14 15">
    <name type="scientific">Simplicispira hankyongi</name>
    <dbReference type="NCBI Taxonomy" id="2315688"/>
    <lineage>
        <taxon>Bacteria</taxon>
        <taxon>Pseudomonadati</taxon>
        <taxon>Pseudomonadota</taxon>
        <taxon>Betaproteobacteria</taxon>
        <taxon>Burkholderiales</taxon>
        <taxon>Comamonadaceae</taxon>
        <taxon>Simplicispira</taxon>
    </lineage>
</organism>
<dbReference type="InterPro" id="IPR004358">
    <property type="entry name" value="Sig_transdc_His_kin-like_C"/>
</dbReference>
<dbReference type="PROSITE" id="PS50885">
    <property type="entry name" value="HAMP"/>
    <property type="match status" value="1"/>
</dbReference>
<keyword evidence="5" id="KW-0808">Transferase</keyword>
<keyword evidence="10 11" id="KW-0472">Membrane</keyword>
<dbReference type="Gene3D" id="3.30.565.10">
    <property type="entry name" value="Histidine kinase-like ATPase, C-terminal domain"/>
    <property type="match status" value="1"/>
</dbReference>
<dbReference type="GO" id="GO:0005886">
    <property type="term" value="C:plasma membrane"/>
    <property type="evidence" value="ECO:0007669"/>
    <property type="project" value="TreeGrafter"/>
</dbReference>